<proteinExistence type="predicted"/>
<evidence type="ECO:0000313" key="3">
    <source>
        <dbReference type="Proteomes" id="UP000322530"/>
    </source>
</evidence>
<feature type="domain" description="Helix-turn-helix" evidence="1">
    <location>
        <begin position="25"/>
        <end position="67"/>
    </location>
</feature>
<sequence>MAKKQEKKPILLLEDLLDIDSLMGVLKVRSRQTVYKLMKTSDLPAVYIGGHLRFVPSEVAEWVCEQRA</sequence>
<dbReference type="OrthoDB" id="194758at2"/>
<protein>
    <recommendedName>
        <fullName evidence="1">Helix-turn-helix domain-containing protein</fullName>
    </recommendedName>
</protein>
<keyword evidence="3" id="KW-1185">Reference proteome</keyword>
<comment type="caution">
    <text evidence="2">The sequence shown here is derived from an EMBL/GenBank/DDBJ whole genome shotgun (WGS) entry which is preliminary data.</text>
</comment>
<organism evidence="2 3">
    <name type="scientific">Dictyobacter arantiisoli</name>
    <dbReference type="NCBI Taxonomy" id="2014874"/>
    <lineage>
        <taxon>Bacteria</taxon>
        <taxon>Bacillati</taxon>
        <taxon>Chloroflexota</taxon>
        <taxon>Ktedonobacteria</taxon>
        <taxon>Ktedonobacterales</taxon>
        <taxon>Dictyobacteraceae</taxon>
        <taxon>Dictyobacter</taxon>
    </lineage>
</organism>
<gene>
    <name evidence="2" type="ORF">KDI_16650</name>
</gene>
<dbReference type="Proteomes" id="UP000322530">
    <property type="component" value="Unassembled WGS sequence"/>
</dbReference>
<accession>A0A5A5T9C7</accession>
<reference evidence="2 3" key="1">
    <citation type="submission" date="2019-01" db="EMBL/GenBank/DDBJ databases">
        <title>Draft genome sequence of Dictyobacter sp. Uno17.</title>
        <authorList>
            <person name="Wang C.M."/>
            <person name="Zheng Y."/>
            <person name="Sakai Y."/>
            <person name="Abe K."/>
            <person name="Yokota A."/>
            <person name="Yabe S."/>
        </authorList>
    </citation>
    <scope>NUCLEOTIDE SEQUENCE [LARGE SCALE GENOMIC DNA]</scope>
    <source>
        <strain evidence="2 3">Uno17</strain>
    </source>
</reference>
<evidence type="ECO:0000313" key="2">
    <source>
        <dbReference type="EMBL" id="GCF08101.1"/>
    </source>
</evidence>
<name>A0A5A5T9C7_9CHLR</name>
<evidence type="ECO:0000259" key="1">
    <source>
        <dbReference type="Pfam" id="PF12728"/>
    </source>
</evidence>
<dbReference type="RefSeq" id="WP_149401097.1">
    <property type="nucleotide sequence ID" value="NZ_BIXY01000018.1"/>
</dbReference>
<dbReference type="Pfam" id="PF12728">
    <property type="entry name" value="HTH_17"/>
    <property type="match status" value="1"/>
</dbReference>
<dbReference type="InterPro" id="IPR041657">
    <property type="entry name" value="HTH_17"/>
</dbReference>
<dbReference type="AlphaFoldDB" id="A0A5A5T9C7"/>
<dbReference type="EMBL" id="BIXY01000018">
    <property type="protein sequence ID" value="GCF08101.1"/>
    <property type="molecule type" value="Genomic_DNA"/>
</dbReference>